<reference evidence="1" key="1">
    <citation type="submission" date="2021-06" db="EMBL/GenBank/DDBJ databases">
        <authorList>
            <person name="Hodson N. C."/>
            <person name="Mongue J. A."/>
            <person name="Jaron S. K."/>
        </authorList>
    </citation>
    <scope>NUCLEOTIDE SEQUENCE</scope>
</reference>
<accession>A0A8J2K8J7</accession>
<comment type="caution">
    <text evidence="1">The sequence shown here is derived from an EMBL/GenBank/DDBJ whole genome shotgun (WGS) entry which is preliminary data.</text>
</comment>
<evidence type="ECO:0000313" key="1">
    <source>
        <dbReference type="EMBL" id="CAG7731608.1"/>
    </source>
</evidence>
<dbReference type="Proteomes" id="UP000708208">
    <property type="component" value="Unassembled WGS sequence"/>
</dbReference>
<dbReference type="EMBL" id="CAJVCH010216040">
    <property type="protein sequence ID" value="CAG7731608.1"/>
    <property type="molecule type" value="Genomic_DNA"/>
</dbReference>
<name>A0A8J2K8J7_9HEXA</name>
<gene>
    <name evidence="1" type="ORF">AFUS01_LOCUS20186</name>
</gene>
<dbReference type="AlphaFoldDB" id="A0A8J2K8J7"/>
<evidence type="ECO:0000313" key="2">
    <source>
        <dbReference type="Proteomes" id="UP000708208"/>
    </source>
</evidence>
<keyword evidence="2" id="KW-1185">Reference proteome</keyword>
<feature type="non-terminal residue" evidence="1">
    <location>
        <position position="1"/>
    </location>
</feature>
<sequence length="48" mass="5555">KRCWDVHLKDSGPRIRDEWHQRSTGPMVLAHTSAVPPRSEQYLKANIS</sequence>
<protein>
    <submittedName>
        <fullName evidence="1">Uncharacterized protein</fullName>
    </submittedName>
</protein>
<organism evidence="1 2">
    <name type="scientific">Allacma fusca</name>
    <dbReference type="NCBI Taxonomy" id="39272"/>
    <lineage>
        <taxon>Eukaryota</taxon>
        <taxon>Metazoa</taxon>
        <taxon>Ecdysozoa</taxon>
        <taxon>Arthropoda</taxon>
        <taxon>Hexapoda</taxon>
        <taxon>Collembola</taxon>
        <taxon>Symphypleona</taxon>
        <taxon>Sminthuridae</taxon>
        <taxon>Allacma</taxon>
    </lineage>
</organism>
<proteinExistence type="predicted"/>